<dbReference type="InterPro" id="IPR056695">
    <property type="entry name" value="DUF7793"/>
</dbReference>
<comment type="caution">
    <text evidence="2">The sequence shown here is derived from an EMBL/GenBank/DDBJ whole genome shotgun (WGS) entry which is preliminary data.</text>
</comment>
<dbReference type="Gene3D" id="3.40.970.30">
    <property type="entry name" value="yp_829618.1 like domains"/>
    <property type="match status" value="1"/>
</dbReference>
<dbReference type="RefSeq" id="WP_241552178.1">
    <property type="nucleotide sequence ID" value="NZ_JANCNS010000003.1"/>
</dbReference>
<reference evidence="2" key="1">
    <citation type="submission" date="2022-07" db="EMBL/GenBank/DDBJ databases">
        <title>Gramela sediminis sp. nov., isolated from deep-sea sediment of the Indian Ocean.</title>
        <authorList>
            <person name="Shi H."/>
        </authorList>
    </citation>
    <scope>NUCLEOTIDE SEQUENCE</scope>
    <source>
        <strain evidence="2">GC03-9</strain>
    </source>
</reference>
<organism evidence="2 3">
    <name type="scientific">Christiangramia oceanisediminis</name>
    <dbReference type="NCBI Taxonomy" id="2920386"/>
    <lineage>
        <taxon>Bacteria</taxon>
        <taxon>Pseudomonadati</taxon>
        <taxon>Bacteroidota</taxon>
        <taxon>Flavobacteriia</taxon>
        <taxon>Flavobacteriales</taxon>
        <taxon>Flavobacteriaceae</taxon>
        <taxon>Christiangramia</taxon>
    </lineage>
</organism>
<keyword evidence="3" id="KW-1185">Reference proteome</keyword>
<name>A0A9X2KZN8_9FLAO</name>
<dbReference type="Gene3D" id="3.40.1680.10">
    <property type="entry name" value="yp_829618.1 domain like"/>
    <property type="match status" value="1"/>
</dbReference>
<evidence type="ECO:0000313" key="3">
    <source>
        <dbReference type="Proteomes" id="UP001155280"/>
    </source>
</evidence>
<proteinExistence type="predicted"/>
<evidence type="ECO:0000259" key="1">
    <source>
        <dbReference type="Pfam" id="PF25056"/>
    </source>
</evidence>
<sequence>MGFKNKYAEFWMEDGILFFVYKANTIIDLKAAESIVKDRIRFQNEKELPILCDMRQLHIVEKPARDYLAAEGSYLAKAVALVVKELYTEKLVDVFLQTSKPSVPTRRFTSETKALEFLKQF</sequence>
<gene>
    <name evidence="2" type="ORF">MKO06_15495</name>
</gene>
<evidence type="ECO:0000313" key="2">
    <source>
        <dbReference type="EMBL" id="MCP9201313.1"/>
    </source>
</evidence>
<dbReference type="Pfam" id="PF25056">
    <property type="entry name" value="DUF7793"/>
    <property type="match status" value="1"/>
</dbReference>
<protein>
    <recommendedName>
        <fullName evidence="1">DUF7793 domain-containing protein</fullName>
    </recommendedName>
</protein>
<dbReference type="AlphaFoldDB" id="A0A9X2KZN8"/>
<feature type="domain" description="DUF7793" evidence="1">
    <location>
        <begin position="10"/>
        <end position="121"/>
    </location>
</feature>
<dbReference type="EMBL" id="JANCNS010000003">
    <property type="protein sequence ID" value="MCP9201313.1"/>
    <property type="molecule type" value="Genomic_DNA"/>
</dbReference>
<dbReference type="Proteomes" id="UP001155280">
    <property type="component" value="Unassembled WGS sequence"/>
</dbReference>
<accession>A0A9X2KZN8</accession>